<dbReference type="PANTHER" id="PTHR43280">
    <property type="entry name" value="ARAC-FAMILY TRANSCRIPTIONAL REGULATOR"/>
    <property type="match status" value="1"/>
</dbReference>
<dbReference type="GO" id="GO:0043565">
    <property type="term" value="F:sequence-specific DNA binding"/>
    <property type="evidence" value="ECO:0007669"/>
    <property type="project" value="InterPro"/>
</dbReference>
<dbReference type="SUPFAM" id="SSF46689">
    <property type="entry name" value="Homeodomain-like"/>
    <property type="match status" value="1"/>
</dbReference>
<name>A0A9X4KJH9_9BACL</name>
<keyword evidence="2" id="KW-0238">DNA-binding</keyword>
<keyword evidence="3" id="KW-0804">Transcription</keyword>
<dbReference type="EMBL" id="JAPDHZ010000002">
    <property type="protein sequence ID" value="MDG0790950.1"/>
    <property type="molecule type" value="Genomic_DNA"/>
</dbReference>
<keyword evidence="1" id="KW-0805">Transcription regulation</keyword>
<dbReference type="Gene3D" id="1.10.10.60">
    <property type="entry name" value="Homeodomain-like"/>
    <property type="match status" value="2"/>
</dbReference>
<proteinExistence type="predicted"/>
<reference evidence="5 6" key="1">
    <citation type="submission" date="2022-10" db="EMBL/GenBank/DDBJ databases">
        <title>Comparative genomic analysis of Cohnella hashimotonis sp. nov., isolated from the International Space Station.</title>
        <authorList>
            <person name="Simpson A."/>
            <person name="Venkateswaran K."/>
        </authorList>
    </citation>
    <scope>NUCLEOTIDE SEQUENCE [LARGE SCALE GENOMIC DNA]</scope>
    <source>
        <strain evidence="5 6">DSM 18997</strain>
    </source>
</reference>
<dbReference type="InterPro" id="IPR020449">
    <property type="entry name" value="Tscrpt_reg_AraC-type_HTH"/>
</dbReference>
<dbReference type="PANTHER" id="PTHR43280:SF10">
    <property type="entry name" value="REGULATORY PROTEIN POCR"/>
    <property type="match status" value="1"/>
</dbReference>
<dbReference type="Proteomes" id="UP001153387">
    <property type="component" value="Unassembled WGS sequence"/>
</dbReference>
<protein>
    <submittedName>
        <fullName evidence="5">Helix-turn-helix transcriptional regulator</fullName>
    </submittedName>
</protein>
<feature type="domain" description="HTH araC/xylS-type" evidence="4">
    <location>
        <begin position="1"/>
        <end position="86"/>
    </location>
</feature>
<comment type="caution">
    <text evidence="5">The sequence shown here is derived from an EMBL/GenBank/DDBJ whole genome shotgun (WGS) entry which is preliminary data.</text>
</comment>
<dbReference type="GO" id="GO:0003700">
    <property type="term" value="F:DNA-binding transcription factor activity"/>
    <property type="evidence" value="ECO:0007669"/>
    <property type="project" value="InterPro"/>
</dbReference>
<evidence type="ECO:0000313" key="6">
    <source>
        <dbReference type="Proteomes" id="UP001153387"/>
    </source>
</evidence>
<dbReference type="Pfam" id="PF12833">
    <property type="entry name" value="HTH_18"/>
    <property type="match status" value="1"/>
</dbReference>
<evidence type="ECO:0000313" key="5">
    <source>
        <dbReference type="EMBL" id="MDG0790950.1"/>
    </source>
</evidence>
<dbReference type="SMART" id="SM00342">
    <property type="entry name" value="HTH_ARAC"/>
    <property type="match status" value="1"/>
</dbReference>
<accession>A0A9X4KJH9</accession>
<evidence type="ECO:0000256" key="1">
    <source>
        <dbReference type="ARBA" id="ARBA00023015"/>
    </source>
</evidence>
<dbReference type="InterPro" id="IPR018060">
    <property type="entry name" value="HTH_AraC"/>
</dbReference>
<keyword evidence="6" id="KW-1185">Reference proteome</keyword>
<dbReference type="AlphaFoldDB" id="A0A9X4KJH9"/>
<dbReference type="InterPro" id="IPR009057">
    <property type="entry name" value="Homeodomain-like_sf"/>
</dbReference>
<sequence>MLTLESLSLRFFVSKEHLSRAFKAHVGTGVTDYITMRRMVYAESLLREGKVSIKQAAKLAGYEDLAYFYRVFKKRFGISPGELRSGE</sequence>
<evidence type="ECO:0000256" key="2">
    <source>
        <dbReference type="ARBA" id="ARBA00023125"/>
    </source>
</evidence>
<dbReference type="PRINTS" id="PR00032">
    <property type="entry name" value="HTHARAC"/>
</dbReference>
<evidence type="ECO:0000256" key="3">
    <source>
        <dbReference type="ARBA" id="ARBA00023163"/>
    </source>
</evidence>
<dbReference type="PROSITE" id="PS01124">
    <property type="entry name" value="HTH_ARAC_FAMILY_2"/>
    <property type="match status" value="1"/>
</dbReference>
<dbReference type="RefSeq" id="WP_277564737.1">
    <property type="nucleotide sequence ID" value="NZ_JAPDHZ010000002.1"/>
</dbReference>
<gene>
    <name evidence="5" type="ORF">OMP38_08785</name>
</gene>
<organism evidence="5 6">
    <name type="scientific">Cohnella ginsengisoli</name>
    <dbReference type="NCBI Taxonomy" id="425004"/>
    <lineage>
        <taxon>Bacteria</taxon>
        <taxon>Bacillati</taxon>
        <taxon>Bacillota</taxon>
        <taxon>Bacilli</taxon>
        <taxon>Bacillales</taxon>
        <taxon>Paenibacillaceae</taxon>
        <taxon>Cohnella</taxon>
    </lineage>
</organism>
<evidence type="ECO:0000259" key="4">
    <source>
        <dbReference type="PROSITE" id="PS01124"/>
    </source>
</evidence>